<dbReference type="AlphaFoldDB" id="A0A0U3NT82"/>
<evidence type="ECO:0000313" key="4">
    <source>
        <dbReference type="Proteomes" id="UP000050331"/>
    </source>
</evidence>
<organism evidence="3 4">
    <name type="scientific">Lentibacillus amyloliquefaciens</name>
    <dbReference type="NCBI Taxonomy" id="1472767"/>
    <lineage>
        <taxon>Bacteria</taxon>
        <taxon>Bacillati</taxon>
        <taxon>Bacillota</taxon>
        <taxon>Bacilli</taxon>
        <taxon>Bacillales</taxon>
        <taxon>Bacillaceae</taxon>
        <taxon>Lentibacillus</taxon>
    </lineage>
</organism>
<dbReference type="EMBL" id="CP013862">
    <property type="protein sequence ID" value="ALX49819.1"/>
    <property type="molecule type" value="Genomic_DNA"/>
</dbReference>
<dbReference type="Pfam" id="PF13411">
    <property type="entry name" value="MerR_1"/>
    <property type="match status" value="1"/>
</dbReference>
<feature type="domain" description="HTH merR-type" evidence="2">
    <location>
        <begin position="18"/>
        <end position="83"/>
    </location>
</feature>
<protein>
    <recommendedName>
        <fullName evidence="2">HTH merR-type domain-containing protein</fullName>
    </recommendedName>
</protein>
<name>A0A0U3NT82_9BACI</name>
<dbReference type="GO" id="GO:0006355">
    <property type="term" value="P:regulation of DNA-templated transcription"/>
    <property type="evidence" value="ECO:0007669"/>
    <property type="project" value="InterPro"/>
</dbReference>
<evidence type="ECO:0000256" key="1">
    <source>
        <dbReference type="SAM" id="Coils"/>
    </source>
</evidence>
<evidence type="ECO:0000313" key="3">
    <source>
        <dbReference type="EMBL" id="ALX49819.1"/>
    </source>
</evidence>
<dbReference type="Gene3D" id="1.10.1660.10">
    <property type="match status" value="1"/>
</dbReference>
<sequence>MQTKTKRKTVKTLELLGINSLCHIVGISENTAANWIKDFNVYIPKADQQDDTYYHPEAIEVLKFIKQCKDQNYEKPQIMEMLTNRNFPITVDSSIKDVQTTLENGNYKENILSVMQTIGMTVSNVANQEKWLKNIQEKQDRQNKRIEHAEKQAKEIKDLKREIQTLKQEITKIKENEIKKEKCADLFKQAKPLHLI</sequence>
<dbReference type="GO" id="GO:0003677">
    <property type="term" value="F:DNA binding"/>
    <property type="evidence" value="ECO:0007669"/>
    <property type="project" value="InterPro"/>
</dbReference>
<dbReference type="KEGG" id="lao:AOX59_15330"/>
<accession>A0A0U3NT82</accession>
<dbReference type="Proteomes" id="UP000050331">
    <property type="component" value="Chromosome"/>
</dbReference>
<proteinExistence type="predicted"/>
<dbReference type="InterPro" id="IPR000551">
    <property type="entry name" value="MerR-type_HTH_dom"/>
</dbReference>
<reference evidence="3 4" key="1">
    <citation type="submission" date="2016-01" db="EMBL/GenBank/DDBJ databases">
        <title>Complete genome sequence of strain Lentibacillus amyloliquefaciens LAM0015T isolated from saline sediment.</title>
        <authorList>
            <person name="Wang J.-L."/>
            <person name="He M.-X."/>
        </authorList>
    </citation>
    <scope>NUCLEOTIDE SEQUENCE [LARGE SCALE GENOMIC DNA]</scope>
    <source>
        <strain evidence="3 4">LAM0015</strain>
    </source>
</reference>
<keyword evidence="4" id="KW-1185">Reference proteome</keyword>
<dbReference type="OrthoDB" id="2703750at2"/>
<keyword evidence="1" id="KW-0175">Coiled coil</keyword>
<dbReference type="InterPro" id="IPR009061">
    <property type="entry name" value="DNA-bd_dom_put_sf"/>
</dbReference>
<feature type="coiled-coil region" evidence="1">
    <location>
        <begin position="132"/>
        <end position="176"/>
    </location>
</feature>
<dbReference type="RefSeq" id="WP_068446771.1">
    <property type="nucleotide sequence ID" value="NZ_CP013862.1"/>
</dbReference>
<dbReference type="SUPFAM" id="SSF46955">
    <property type="entry name" value="Putative DNA-binding domain"/>
    <property type="match status" value="1"/>
</dbReference>
<gene>
    <name evidence="3" type="ORF">AOX59_15330</name>
</gene>
<evidence type="ECO:0000259" key="2">
    <source>
        <dbReference type="Pfam" id="PF13411"/>
    </source>
</evidence>